<proteinExistence type="predicted"/>
<reference evidence="1" key="1">
    <citation type="submission" date="2020-07" db="EMBL/GenBank/DDBJ databases">
        <title>Multicomponent nature underlies the extraordinary mechanical properties of spider dragline silk.</title>
        <authorList>
            <person name="Kono N."/>
            <person name="Nakamura H."/>
            <person name="Mori M."/>
            <person name="Yoshida Y."/>
            <person name="Ohtoshi R."/>
            <person name="Malay A.D."/>
            <person name="Moran D.A.P."/>
            <person name="Tomita M."/>
            <person name="Numata K."/>
            <person name="Arakawa K."/>
        </authorList>
    </citation>
    <scope>NUCLEOTIDE SEQUENCE</scope>
</reference>
<accession>A0A8X6F4F4</accession>
<evidence type="ECO:0000313" key="1">
    <source>
        <dbReference type="EMBL" id="GFQ70733.1"/>
    </source>
</evidence>
<gene>
    <name evidence="1" type="ORF">TNCT_511301</name>
</gene>
<name>A0A8X6F4F4_TRICU</name>
<evidence type="ECO:0000313" key="2">
    <source>
        <dbReference type="Proteomes" id="UP000887116"/>
    </source>
</evidence>
<organism evidence="1 2">
    <name type="scientific">Trichonephila clavata</name>
    <name type="common">Joro spider</name>
    <name type="synonym">Nephila clavata</name>
    <dbReference type="NCBI Taxonomy" id="2740835"/>
    <lineage>
        <taxon>Eukaryota</taxon>
        <taxon>Metazoa</taxon>
        <taxon>Ecdysozoa</taxon>
        <taxon>Arthropoda</taxon>
        <taxon>Chelicerata</taxon>
        <taxon>Arachnida</taxon>
        <taxon>Araneae</taxon>
        <taxon>Araneomorphae</taxon>
        <taxon>Entelegynae</taxon>
        <taxon>Araneoidea</taxon>
        <taxon>Nephilidae</taxon>
        <taxon>Trichonephila</taxon>
    </lineage>
</organism>
<keyword evidence="2" id="KW-1185">Reference proteome</keyword>
<comment type="caution">
    <text evidence="1">The sequence shown here is derived from an EMBL/GenBank/DDBJ whole genome shotgun (WGS) entry which is preliminary data.</text>
</comment>
<dbReference type="Proteomes" id="UP000887116">
    <property type="component" value="Unassembled WGS sequence"/>
</dbReference>
<dbReference type="EMBL" id="BMAO01001045">
    <property type="protein sequence ID" value="GFQ70733.1"/>
    <property type="molecule type" value="Genomic_DNA"/>
</dbReference>
<dbReference type="AlphaFoldDB" id="A0A8X6F4F4"/>
<protein>
    <submittedName>
        <fullName evidence="1">Uncharacterized protein</fullName>
    </submittedName>
</protein>
<sequence>MRDRSSEIDKRKGMPVSFRIYIRHAILEGVILPEYTLCQVHSNLLDHLLESEVSILTDILCILREIVRVVDALVFSECTRDSFCGYF</sequence>